<organism evidence="2">
    <name type="scientific">Alexandrium monilatum</name>
    <dbReference type="NCBI Taxonomy" id="311494"/>
    <lineage>
        <taxon>Eukaryota</taxon>
        <taxon>Sar</taxon>
        <taxon>Alveolata</taxon>
        <taxon>Dinophyceae</taxon>
        <taxon>Gonyaulacales</taxon>
        <taxon>Pyrocystaceae</taxon>
        <taxon>Alexandrium</taxon>
    </lineage>
</organism>
<sequence>MLEGLSPKLRLEALLPNMDALASRAAMFSDVSIAAKSYGAAALESEEDEEAPLARRSRPSPDPDAARLSNDDELALSVPRETGGGEAPASPFSRRPPCWRVLLASSFLFLGLASYAAAMYGSAGAASSSPGGPPRTASASLGLGTSAVQVPAPAPRAAPPRAPRPGGSAESAGEGAAPGSAGALGGGLSVPGAPGRDGPSLLCFAWTPRRPHDEEMLPEVRRQLRGCDARVFFTDEDAAGAPSADIVPVRVSPQEVQRSDRSWLDRRDMAGLIPSWSRLLESGAAELYDWVVNVELDHFVSPARIRSGIKAYLDVLRSGDQTDQGSVDGPLMLMWGSAFLFNRKLVLAMKRRWHELSRSGNATSAASGCPLFMQSQPEWPKSCAQDVAYPALAGHVMLVPWYGASDCGQPDSKNRRGQRFPPACWEMHRSPFSQTEEGQMRVIREMAAVQNMSEKDVQEYYRGTQLESSWRLFYDARQVPVIHHVAFPSVLRLAAELLRA</sequence>
<feature type="compositionally biased region" description="Low complexity" evidence="1">
    <location>
        <begin position="164"/>
        <end position="181"/>
    </location>
</feature>
<gene>
    <name evidence="2" type="ORF">AMON00008_LOCUS3312</name>
</gene>
<dbReference type="AlphaFoldDB" id="A0A7S4V4C3"/>
<evidence type="ECO:0000313" key="2">
    <source>
        <dbReference type="EMBL" id="CAE4563693.1"/>
    </source>
</evidence>
<reference evidence="2" key="1">
    <citation type="submission" date="2021-01" db="EMBL/GenBank/DDBJ databases">
        <authorList>
            <person name="Corre E."/>
            <person name="Pelletier E."/>
            <person name="Niang G."/>
            <person name="Scheremetjew M."/>
            <person name="Finn R."/>
            <person name="Kale V."/>
            <person name="Holt S."/>
            <person name="Cochrane G."/>
            <person name="Meng A."/>
            <person name="Brown T."/>
            <person name="Cohen L."/>
        </authorList>
    </citation>
    <scope>NUCLEOTIDE SEQUENCE</scope>
    <source>
        <strain evidence="2">CCMP3105</strain>
    </source>
</reference>
<proteinExistence type="predicted"/>
<feature type="region of interest" description="Disordered" evidence="1">
    <location>
        <begin position="150"/>
        <end position="191"/>
    </location>
</feature>
<protein>
    <submittedName>
        <fullName evidence="2">Uncharacterized protein</fullName>
    </submittedName>
</protein>
<feature type="region of interest" description="Disordered" evidence="1">
    <location>
        <begin position="44"/>
        <end position="73"/>
    </location>
</feature>
<name>A0A7S4V4C3_9DINO</name>
<dbReference type="EMBL" id="HBNR01004892">
    <property type="protein sequence ID" value="CAE4563693.1"/>
    <property type="molecule type" value="Transcribed_RNA"/>
</dbReference>
<feature type="compositionally biased region" description="Pro residues" evidence="1">
    <location>
        <begin position="152"/>
        <end position="163"/>
    </location>
</feature>
<evidence type="ECO:0000256" key="1">
    <source>
        <dbReference type="SAM" id="MobiDB-lite"/>
    </source>
</evidence>
<accession>A0A7S4V4C3</accession>